<evidence type="ECO:0000259" key="8">
    <source>
        <dbReference type="SMART" id="SM00387"/>
    </source>
</evidence>
<keyword evidence="3" id="KW-0597">Phosphoprotein</keyword>
<feature type="transmembrane region" description="Helical" evidence="7">
    <location>
        <begin position="12"/>
        <end position="35"/>
    </location>
</feature>
<feature type="compositionally biased region" description="Pro residues" evidence="6">
    <location>
        <begin position="706"/>
        <end position="718"/>
    </location>
</feature>
<dbReference type="Gene3D" id="3.30.565.10">
    <property type="entry name" value="Histidine kinase-like ATPase, C-terminal domain"/>
    <property type="match status" value="1"/>
</dbReference>
<dbReference type="Gene3D" id="6.10.340.10">
    <property type="match status" value="1"/>
</dbReference>
<dbReference type="SUPFAM" id="SSF55874">
    <property type="entry name" value="ATPase domain of HSP90 chaperone/DNA topoisomerase II/histidine kinase"/>
    <property type="match status" value="1"/>
</dbReference>
<dbReference type="InterPro" id="IPR003594">
    <property type="entry name" value="HATPase_dom"/>
</dbReference>
<gene>
    <name evidence="9" type="ORF">NDR86_17330</name>
</gene>
<feature type="compositionally biased region" description="Basic and acidic residues" evidence="6">
    <location>
        <begin position="722"/>
        <end position="732"/>
    </location>
</feature>
<feature type="region of interest" description="Disordered" evidence="6">
    <location>
        <begin position="257"/>
        <end position="290"/>
    </location>
</feature>
<dbReference type="PANTHER" id="PTHR45436:SF5">
    <property type="entry name" value="SENSOR HISTIDINE KINASE TRCS"/>
    <property type="match status" value="1"/>
</dbReference>
<dbReference type="PANTHER" id="PTHR45436">
    <property type="entry name" value="SENSOR HISTIDINE KINASE YKOH"/>
    <property type="match status" value="1"/>
</dbReference>
<evidence type="ECO:0000256" key="7">
    <source>
        <dbReference type="SAM" id="Phobius"/>
    </source>
</evidence>
<name>A0A9X2IWS1_9NOCA</name>
<feature type="domain" description="Histidine kinase/HSP90-like ATPase" evidence="8">
    <location>
        <begin position="537"/>
        <end position="650"/>
    </location>
</feature>
<feature type="compositionally biased region" description="Low complexity" evidence="6">
    <location>
        <begin position="688"/>
        <end position="697"/>
    </location>
</feature>
<dbReference type="CDD" id="cd00075">
    <property type="entry name" value="HATPase"/>
    <property type="match status" value="1"/>
</dbReference>
<dbReference type="InterPro" id="IPR050428">
    <property type="entry name" value="TCS_sensor_his_kinase"/>
</dbReference>
<dbReference type="GO" id="GO:0000160">
    <property type="term" value="P:phosphorelay signal transduction system"/>
    <property type="evidence" value="ECO:0007669"/>
    <property type="project" value="TreeGrafter"/>
</dbReference>
<protein>
    <recommendedName>
        <fullName evidence="2">histidine kinase</fullName>
        <ecNumber evidence="2">2.7.13.3</ecNumber>
    </recommendedName>
</protein>
<dbReference type="InterPro" id="IPR013587">
    <property type="entry name" value="Nitrate/nitrite_sensing"/>
</dbReference>
<evidence type="ECO:0000256" key="4">
    <source>
        <dbReference type="ARBA" id="ARBA00022679"/>
    </source>
</evidence>
<evidence type="ECO:0000256" key="6">
    <source>
        <dbReference type="SAM" id="MobiDB-lite"/>
    </source>
</evidence>
<keyword evidence="7" id="KW-0812">Transmembrane</keyword>
<dbReference type="GO" id="GO:0005886">
    <property type="term" value="C:plasma membrane"/>
    <property type="evidence" value="ECO:0007669"/>
    <property type="project" value="TreeGrafter"/>
</dbReference>
<dbReference type="RefSeq" id="WP_251913325.1">
    <property type="nucleotide sequence ID" value="NZ_JAMRXG010000007.1"/>
</dbReference>
<evidence type="ECO:0000313" key="9">
    <source>
        <dbReference type="EMBL" id="MCM6775237.1"/>
    </source>
</evidence>
<feature type="transmembrane region" description="Helical" evidence="7">
    <location>
        <begin position="333"/>
        <end position="355"/>
    </location>
</feature>
<reference evidence="9" key="1">
    <citation type="submission" date="2022-06" db="EMBL/GenBank/DDBJ databases">
        <title>Novel species in genus nocardia.</title>
        <authorList>
            <person name="Li F."/>
        </authorList>
    </citation>
    <scope>NUCLEOTIDE SEQUENCE</scope>
    <source>
        <strain evidence="9">CDC141</strain>
    </source>
</reference>
<sequence length="820" mass="88583">MLRARLGIRARILAIALVPSLALLVIGVGAAGYLVREGQHARHWASILEGANKHTRELIASVEQERLQSLWALSGEPDPVALGAARQRLDNALRDMQSIESAILESDAEKMGPDLGGFDTLKKQLPQLRGAVDAGVLPVPDTYGAYTAILTGVELGTDITARTAPDAAVANELGHSLRQLRAMDANSRVAALTAAALSPAGLPAPLQAEYRNLVGYYRTELPLLVKDIGGEQGQRIQAVIDSSAWQQLATMEDFIIHPPAKPSTSNGTGTGTGTTGTSGTATNTAPPQPPIGIPEWRAASDQFNRQMLEVWQAQNDHANHTAVVDGDRTARNALLAGAGILALSVLAFVLSLWLANRLIGRLKRLRTETLALAEVRLPDTMRRLGEGEDIDPETEAAHLDFGHDEIGSVAKAFNQAHTAAVAAAVTEARTREGVRAVFLNIAHRSQMVVHRQLEILDEAEQKQEDPALLETFFKLDHLATRERRNAENLIILGGGQPGRQWRRPVPLVELVRSSVGETLDYARVRTARMPQVFVVGSVVADLIHLLAELVDNATTFSPPQSRVEVTGNIVGKGVVVEISDQGMGMPAADLERANELLRDPPDFGVATLSADSRLGLFVVAQLGVKHGISVRLSESDYGGIRAIVLIPSALITNDAPLADHLPERTPARRPEPPATGQIPAVPVPQSLPAPTALATLPPREPEPEPEPPQPQPEPPRYIPEPRNPEPRHRATEQRPSYTGNDSRPPLPRRRRQASLAPELATDQQAAAQDTPQRPRSAEQARDLMSAIENGTRQGRRAHPDPHTANNPDEQEGEGDLFQRR</sequence>
<dbReference type="EMBL" id="JAMRXG010000007">
    <property type="protein sequence ID" value="MCM6775237.1"/>
    <property type="molecule type" value="Genomic_DNA"/>
</dbReference>
<comment type="caution">
    <text evidence="9">The sequence shown here is derived from an EMBL/GenBank/DDBJ whole genome shotgun (WGS) entry which is preliminary data.</text>
</comment>
<evidence type="ECO:0000256" key="5">
    <source>
        <dbReference type="ARBA" id="ARBA00022777"/>
    </source>
</evidence>
<keyword evidence="10" id="KW-1185">Reference proteome</keyword>
<feature type="compositionally biased region" description="Basic and acidic residues" evidence="6">
    <location>
        <begin position="660"/>
        <end position="671"/>
    </location>
</feature>
<organism evidence="9 10">
    <name type="scientific">Nocardia pulmonis</name>
    <dbReference type="NCBI Taxonomy" id="2951408"/>
    <lineage>
        <taxon>Bacteria</taxon>
        <taxon>Bacillati</taxon>
        <taxon>Actinomycetota</taxon>
        <taxon>Actinomycetes</taxon>
        <taxon>Mycobacteriales</taxon>
        <taxon>Nocardiaceae</taxon>
        <taxon>Nocardia</taxon>
    </lineage>
</organism>
<keyword evidence="7" id="KW-1133">Transmembrane helix</keyword>
<dbReference type="Pfam" id="PF02518">
    <property type="entry name" value="HATPase_c"/>
    <property type="match status" value="1"/>
</dbReference>
<keyword evidence="4" id="KW-0808">Transferase</keyword>
<dbReference type="Proteomes" id="UP001139157">
    <property type="component" value="Unassembled WGS sequence"/>
</dbReference>
<dbReference type="Pfam" id="PF08376">
    <property type="entry name" value="NIT"/>
    <property type="match status" value="1"/>
</dbReference>
<dbReference type="SMART" id="SM00387">
    <property type="entry name" value="HATPase_c"/>
    <property type="match status" value="1"/>
</dbReference>
<accession>A0A9X2IWS1</accession>
<keyword evidence="5" id="KW-0418">Kinase</keyword>
<evidence type="ECO:0000256" key="1">
    <source>
        <dbReference type="ARBA" id="ARBA00000085"/>
    </source>
</evidence>
<dbReference type="EC" id="2.7.13.3" evidence="2"/>
<evidence type="ECO:0000313" key="10">
    <source>
        <dbReference type="Proteomes" id="UP001139157"/>
    </source>
</evidence>
<feature type="region of interest" description="Disordered" evidence="6">
    <location>
        <begin position="659"/>
        <end position="820"/>
    </location>
</feature>
<comment type="catalytic activity">
    <reaction evidence="1">
        <text>ATP + protein L-histidine = ADP + protein N-phospho-L-histidine.</text>
        <dbReference type="EC" id="2.7.13.3"/>
    </reaction>
</comment>
<dbReference type="GO" id="GO:0004673">
    <property type="term" value="F:protein histidine kinase activity"/>
    <property type="evidence" value="ECO:0007669"/>
    <property type="project" value="UniProtKB-EC"/>
</dbReference>
<feature type="compositionally biased region" description="Low complexity" evidence="6">
    <location>
        <begin position="760"/>
        <end position="774"/>
    </location>
</feature>
<dbReference type="InterPro" id="IPR036890">
    <property type="entry name" value="HATPase_C_sf"/>
</dbReference>
<dbReference type="AlphaFoldDB" id="A0A9X2IWS1"/>
<evidence type="ECO:0000256" key="3">
    <source>
        <dbReference type="ARBA" id="ARBA00022553"/>
    </source>
</evidence>
<proteinExistence type="predicted"/>
<keyword evidence="7" id="KW-0472">Membrane</keyword>
<evidence type="ECO:0000256" key="2">
    <source>
        <dbReference type="ARBA" id="ARBA00012438"/>
    </source>
</evidence>